<keyword evidence="4" id="KW-1185">Reference proteome</keyword>
<feature type="domain" description="Dienelactone hydrolase" evidence="2">
    <location>
        <begin position="35"/>
        <end position="257"/>
    </location>
</feature>
<dbReference type="SUPFAM" id="SSF53474">
    <property type="entry name" value="alpha/beta-Hydrolases"/>
    <property type="match status" value="1"/>
</dbReference>
<feature type="chain" id="PRO_5045152167" evidence="1">
    <location>
        <begin position="19"/>
        <end position="262"/>
    </location>
</feature>
<dbReference type="Gene3D" id="3.40.50.1820">
    <property type="entry name" value="alpha/beta hydrolase"/>
    <property type="match status" value="1"/>
</dbReference>
<evidence type="ECO:0000256" key="1">
    <source>
        <dbReference type="SAM" id="SignalP"/>
    </source>
</evidence>
<dbReference type="Proteomes" id="UP001334732">
    <property type="component" value="Chromosome"/>
</dbReference>
<dbReference type="Pfam" id="PF01738">
    <property type="entry name" value="DLH"/>
    <property type="match status" value="1"/>
</dbReference>
<keyword evidence="3" id="KW-0378">Hydrolase</keyword>
<dbReference type="PANTHER" id="PTHR22946">
    <property type="entry name" value="DIENELACTONE HYDROLASE DOMAIN-CONTAINING PROTEIN-RELATED"/>
    <property type="match status" value="1"/>
</dbReference>
<proteinExistence type="predicted"/>
<dbReference type="EMBL" id="CP141769">
    <property type="protein sequence ID" value="WRS39804.1"/>
    <property type="molecule type" value="Genomic_DNA"/>
</dbReference>
<protein>
    <submittedName>
        <fullName evidence="3">Dienelactone hydrolase family protein</fullName>
        <ecNumber evidence="3">3.1.-.-</ecNumber>
    </submittedName>
</protein>
<dbReference type="PANTHER" id="PTHR22946:SF0">
    <property type="entry name" value="DIENELACTONE HYDROLASE DOMAIN-CONTAINING PROTEIN"/>
    <property type="match status" value="1"/>
</dbReference>
<dbReference type="EC" id="3.1.-.-" evidence="3"/>
<evidence type="ECO:0000313" key="4">
    <source>
        <dbReference type="Proteomes" id="UP001334732"/>
    </source>
</evidence>
<feature type="signal peptide" evidence="1">
    <location>
        <begin position="1"/>
        <end position="18"/>
    </location>
</feature>
<organism evidence="3 4">
    <name type="scientific">Thiobacillus sedimenti</name>
    <dbReference type="NCBI Taxonomy" id="3110231"/>
    <lineage>
        <taxon>Bacteria</taxon>
        <taxon>Pseudomonadati</taxon>
        <taxon>Pseudomonadota</taxon>
        <taxon>Betaproteobacteria</taxon>
        <taxon>Nitrosomonadales</taxon>
        <taxon>Thiobacillaceae</taxon>
        <taxon>Thiobacillus</taxon>
    </lineage>
</organism>
<sequence>MKTALALSLLLFTSSALAAVVGRDVSYKAGDTVMKGFLAYDDAAKGKRAGVLVVPEWWGANDYARKRARMLAGAGYVAMVVDMYGNGQTTDDPKEAGALSGAVNKDPVLRLSRFQAAEKFLAQQPNVKKGEMAAIGYCFGGGVVLNMARAGEPLKAVISYHGILATDQPAKPGDIKAKLAIFHGEADPIVPAAQLEAFKAEMDHAKVDYMLVTYPGAKHAFTNREADSYANAFGLPVKYDPEADKDSWTRTLEFLRATLDND</sequence>
<dbReference type="RefSeq" id="WP_324780334.1">
    <property type="nucleotide sequence ID" value="NZ_CP141769.1"/>
</dbReference>
<dbReference type="InterPro" id="IPR050261">
    <property type="entry name" value="FrsA_esterase"/>
</dbReference>
<dbReference type="InterPro" id="IPR029058">
    <property type="entry name" value="AB_hydrolase_fold"/>
</dbReference>
<evidence type="ECO:0000259" key="2">
    <source>
        <dbReference type="Pfam" id="PF01738"/>
    </source>
</evidence>
<dbReference type="InterPro" id="IPR002925">
    <property type="entry name" value="Dienelactn_hydro"/>
</dbReference>
<gene>
    <name evidence="3" type="ORF">VA613_02760</name>
</gene>
<evidence type="ECO:0000313" key="3">
    <source>
        <dbReference type="EMBL" id="WRS39804.1"/>
    </source>
</evidence>
<keyword evidence="1" id="KW-0732">Signal</keyword>
<dbReference type="GO" id="GO:0016787">
    <property type="term" value="F:hydrolase activity"/>
    <property type="evidence" value="ECO:0007669"/>
    <property type="project" value="UniProtKB-KW"/>
</dbReference>
<accession>A0ABZ1CKA7</accession>
<reference evidence="3 4" key="1">
    <citation type="submission" date="2023-12" db="EMBL/GenBank/DDBJ databases">
        <title>Thiobacillus sedimentum sp. nov., a chemolithoautotrophic sulfur-oxidizing bacterium isolated from freshwater sediment.</title>
        <authorList>
            <person name="Luo J."/>
            <person name="Dai C."/>
        </authorList>
    </citation>
    <scope>NUCLEOTIDE SEQUENCE [LARGE SCALE GENOMIC DNA]</scope>
    <source>
        <strain evidence="3 4">SCUT-2</strain>
    </source>
</reference>
<name>A0ABZ1CKA7_9PROT</name>